<keyword evidence="3" id="KW-1185">Reference proteome</keyword>
<dbReference type="Proteomes" id="UP000288216">
    <property type="component" value="Unassembled WGS sequence"/>
</dbReference>
<evidence type="ECO:0000256" key="1">
    <source>
        <dbReference type="SAM" id="MobiDB-lite"/>
    </source>
</evidence>
<gene>
    <name evidence="2" type="ORF">scyTo_0001242</name>
</gene>
<accession>A0A401PAY8</accession>
<evidence type="ECO:0000313" key="3">
    <source>
        <dbReference type="Proteomes" id="UP000288216"/>
    </source>
</evidence>
<dbReference type="EMBL" id="BFAA01000269">
    <property type="protein sequence ID" value="GCB70285.1"/>
    <property type="molecule type" value="Genomic_DNA"/>
</dbReference>
<dbReference type="AlphaFoldDB" id="A0A401PAY8"/>
<name>A0A401PAY8_SCYTO</name>
<protein>
    <submittedName>
        <fullName evidence="2">Uncharacterized protein</fullName>
    </submittedName>
</protein>
<sequence length="81" mass="8644">MKYWNEKKNRNALGDLAKPQSGGGLNKTIKVPDVRRLSGSRTAVILHNLIPWGSKSALALQAPGDQKCIRLSALPAAGHAS</sequence>
<comment type="caution">
    <text evidence="2">The sequence shown here is derived from an EMBL/GenBank/DDBJ whole genome shotgun (WGS) entry which is preliminary data.</text>
</comment>
<organism evidence="2 3">
    <name type="scientific">Scyliorhinus torazame</name>
    <name type="common">Cloudy catshark</name>
    <name type="synonym">Catulus torazame</name>
    <dbReference type="NCBI Taxonomy" id="75743"/>
    <lineage>
        <taxon>Eukaryota</taxon>
        <taxon>Metazoa</taxon>
        <taxon>Chordata</taxon>
        <taxon>Craniata</taxon>
        <taxon>Vertebrata</taxon>
        <taxon>Chondrichthyes</taxon>
        <taxon>Elasmobranchii</taxon>
        <taxon>Galeomorphii</taxon>
        <taxon>Galeoidea</taxon>
        <taxon>Carcharhiniformes</taxon>
        <taxon>Scyliorhinidae</taxon>
        <taxon>Scyliorhinus</taxon>
    </lineage>
</organism>
<reference evidence="2 3" key="1">
    <citation type="journal article" date="2018" name="Nat. Ecol. Evol.">
        <title>Shark genomes provide insights into elasmobranch evolution and the origin of vertebrates.</title>
        <authorList>
            <person name="Hara Y"/>
            <person name="Yamaguchi K"/>
            <person name="Onimaru K"/>
            <person name="Kadota M"/>
            <person name="Koyanagi M"/>
            <person name="Keeley SD"/>
            <person name="Tatsumi K"/>
            <person name="Tanaka K"/>
            <person name="Motone F"/>
            <person name="Kageyama Y"/>
            <person name="Nozu R"/>
            <person name="Adachi N"/>
            <person name="Nishimura O"/>
            <person name="Nakagawa R"/>
            <person name="Tanegashima C"/>
            <person name="Kiyatake I"/>
            <person name="Matsumoto R"/>
            <person name="Murakumo K"/>
            <person name="Nishida K"/>
            <person name="Terakita A"/>
            <person name="Kuratani S"/>
            <person name="Sato K"/>
            <person name="Hyodo S Kuraku.S."/>
        </authorList>
    </citation>
    <scope>NUCLEOTIDE SEQUENCE [LARGE SCALE GENOMIC DNA]</scope>
</reference>
<proteinExistence type="predicted"/>
<feature type="region of interest" description="Disordered" evidence="1">
    <location>
        <begin position="1"/>
        <end position="27"/>
    </location>
</feature>
<evidence type="ECO:0000313" key="2">
    <source>
        <dbReference type="EMBL" id="GCB70285.1"/>
    </source>
</evidence>